<gene>
    <name evidence="3" type="ORF">BREU_1541</name>
</gene>
<organism evidence="3 4">
    <name type="scientific">Bifidobacterium reuteri DSM 23975</name>
    <dbReference type="NCBI Taxonomy" id="1437610"/>
    <lineage>
        <taxon>Bacteria</taxon>
        <taxon>Bacillati</taxon>
        <taxon>Actinomycetota</taxon>
        <taxon>Actinomycetes</taxon>
        <taxon>Bifidobacteriales</taxon>
        <taxon>Bifidobacteriaceae</taxon>
        <taxon>Bifidobacterium</taxon>
    </lineage>
</organism>
<dbReference type="GO" id="GO:0003677">
    <property type="term" value="F:DNA binding"/>
    <property type="evidence" value="ECO:0007669"/>
    <property type="project" value="UniProtKB-KW"/>
</dbReference>
<protein>
    <submittedName>
        <fullName evidence="3">DNA-binding protein</fullName>
    </submittedName>
</protein>
<name>A0A087CSW2_9BIFI</name>
<feature type="compositionally biased region" description="Polar residues" evidence="1">
    <location>
        <begin position="310"/>
        <end position="333"/>
    </location>
</feature>
<feature type="compositionally biased region" description="Low complexity" evidence="1">
    <location>
        <begin position="360"/>
        <end position="376"/>
    </location>
</feature>
<dbReference type="OrthoDB" id="5180791at2"/>
<dbReference type="EMBL" id="JGZK01000005">
    <property type="protein sequence ID" value="KFI86362.1"/>
    <property type="molecule type" value="Genomic_DNA"/>
</dbReference>
<sequence length="398" mass="41221">MPENRLEKAHFERVSEAGDLIFSVGGRQVAVSLDDTLERAILEAKQVRSERREPAQPHEQATLPISQIQSLIRAGADPSRVAERYGLSETLVRRFSAAVETEKQYAIEQFLTVPAPKDSRVRTINDLVERTLASASIGMESVTWKSTRRGLEPWRIVAVFTSAGREIHAEWTWNMHDNSVVCLNNAARKLLGEHSAADDSKAAARLLPGPELPGDSIRSARIERAVSAWAAPKPSIPAAVPQAAVGAGASADPGASGSMPPVKFPGAAVLATPTGSSDTVASVDGSARVIPVSGPAGSAAVMPNGMSAGANPTTAQTAGLATDQATPPAQASIQAVAPATVDAPSGLPAASRANTSTGDTGNSEASAAGTASAHAGKTPKRRSGRSAVPSWDEILFGD</sequence>
<proteinExistence type="predicted"/>
<dbReference type="eggNOG" id="ENOG5030HS9">
    <property type="taxonomic scope" value="Bacteria"/>
</dbReference>
<dbReference type="RefSeq" id="WP_044088883.1">
    <property type="nucleotide sequence ID" value="NZ_JDUW01000003.1"/>
</dbReference>
<reference evidence="3 4" key="1">
    <citation type="submission" date="2014-03" db="EMBL/GenBank/DDBJ databases">
        <title>Genomics of Bifidobacteria.</title>
        <authorList>
            <person name="Ventura M."/>
            <person name="Milani C."/>
            <person name="Lugli G.A."/>
        </authorList>
    </citation>
    <scope>NUCLEOTIDE SEQUENCE [LARGE SCALE GENOMIC DNA]</scope>
    <source>
        <strain evidence="3 4">DSM 23975</strain>
    </source>
</reference>
<keyword evidence="4" id="KW-1185">Reference proteome</keyword>
<dbReference type="STRING" id="1437610.BREU_1541"/>
<evidence type="ECO:0000313" key="3">
    <source>
        <dbReference type="EMBL" id="KFI86362.1"/>
    </source>
</evidence>
<dbReference type="Pfam" id="PF11268">
    <property type="entry name" value="DUF3071"/>
    <property type="match status" value="1"/>
</dbReference>
<dbReference type="InterPro" id="IPR021421">
    <property type="entry name" value="DUF3071"/>
</dbReference>
<accession>A0A087CSW2</accession>
<feature type="region of interest" description="Disordered" evidence="1">
    <location>
        <begin position="304"/>
        <end position="398"/>
    </location>
</feature>
<evidence type="ECO:0000259" key="2">
    <source>
        <dbReference type="Pfam" id="PF11268"/>
    </source>
</evidence>
<dbReference type="AlphaFoldDB" id="A0A087CSW2"/>
<comment type="caution">
    <text evidence="3">The sequence shown here is derived from an EMBL/GenBank/DDBJ whole genome shotgun (WGS) entry which is preliminary data.</text>
</comment>
<keyword evidence="3" id="KW-0238">DNA-binding</keyword>
<feature type="domain" description="DUF3071" evidence="2">
    <location>
        <begin position="9"/>
        <end position="173"/>
    </location>
</feature>
<dbReference type="InterPro" id="IPR047682">
    <property type="entry name" value="SepH-like"/>
</dbReference>
<evidence type="ECO:0000313" key="4">
    <source>
        <dbReference type="Proteomes" id="UP000028984"/>
    </source>
</evidence>
<dbReference type="NCBIfam" id="NF040712">
    <property type="entry name" value="SepH"/>
    <property type="match status" value="1"/>
</dbReference>
<dbReference type="Proteomes" id="UP000028984">
    <property type="component" value="Unassembled WGS sequence"/>
</dbReference>
<evidence type="ECO:0000256" key="1">
    <source>
        <dbReference type="SAM" id="MobiDB-lite"/>
    </source>
</evidence>